<dbReference type="AlphaFoldDB" id="A0A5C5Y3L1"/>
<gene>
    <name evidence="2" type="ORF">Pan14r_15980</name>
</gene>
<evidence type="ECO:0000313" key="2">
    <source>
        <dbReference type="EMBL" id="TWT69313.1"/>
    </source>
</evidence>
<organism evidence="2 3">
    <name type="scientific">Crateriforma conspicua</name>
    <dbReference type="NCBI Taxonomy" id="2527996"/>
    <lineage>
        <taxon>Bacteria</taxon>
        <taxon>Pseudomonadati</taxon>
        <taxon>Planctomycetota</taxon>
        <taxon>Planctomycetia</taxon>
        <taxon>Planctomycetales</taxon>
        <taxon>Planctomycetaceae</taxon>
        <taxon>Crateriforma</taxon>
    </lineage>
</organism>
<proteinExistence type="predicted"/>
<dbReference type="Proteomes" id="UP000317238">
    <property type="component" value="Unassembled WGS sequence"/>
</dbReference>
<comment type="caution">
    <text evidence="2">The sequence shown here is derived from an EMBL/GenBank/DDBJ whole genome shotgun (WGS) entry which is preliminary data.</text>
</comment>
<dbReference type="OrthoDB" id="285761at2"/>
<evidence type="ECO:0000256" key="1">
    <source>
        <dbReference type="SAM" id="MobiDB-lite"/>
    </source>
</evidence>
<evidence type="ECO:0000313" key="3">
    <source>
        <dbReference type="Proteomes" id="UP000317238"/>
    </source>
</evidence>
<protein>
    <submittedName>
        <fullName evidence="2">Uncharacterized protein</fullName>
    </submittedName>
</protein>
<accession>A0A5C5Y3L1</accession>
<keyword evidence="3" id="KW-1185">Reference proteome</keyword>
<sequence>MLAPELPQYGIIARWPEDGQSFIHPSDIAAANRCLPSERVLKRFAFDGSYYHYSYGAVRFRLRPCLWLRIRPDGIDIGDQVEVAGVGMQRDLFVASVWGMHFVQRKGCIVYRLRRADSVVPNLYTADQLKRLDVKEKVRPGMTKHPHPKWTGAGETLTDWQTTDDR</sequence>
<reference evidence="2 3" key="1">
    <citation type="submission" date="2019-02" db="EMBL/GenBank/DDBJ databases">
        <title>Deep-cultivation of Planctomycetes and their phenomic and genomic characterization uncovers novel biology.</title>
        <authorList>
            <person name="Wiegand S."/>
            <person name="Jogler M."/>
            <person name="Boedeker C."/>
            <person name="Pinto D."/>
            <person name="Vollmers J."/>
            <person name="Rivas-Marin E."/>
            <person name="Kohn T."/>
            <person name="Peeters S.H."/>
            <person name="Heuer A."/>
            <person name="Rast P."/>
            <person name="Oberbeckmann S."/>
            <person name="Bunk B."/>
            <person name="Jeske O."/>
            <person name="Meyerdierks A."/>
            <person name="Storesund J.E."/>
            <person name="Kallscheuer N."/>
            <person name="Luecker S."/>
            <person name="Lage O.M."/>
            <person name="Pohl T."/>
            <person name="Merkel B.J."/>
            <person name="Hornburger P."/>
            <person name="Mueller R.-W."/>
            <person name="Bruemmer F."/>
            <person name="Labrenz M."/>
            <person name="Spormann A.M."/>
            <person name="Op Den Camp H."/>
            <person name="Overmann J."/>
            <person name="Amann R."/>
            <person name="Jetten M.S.M."/>
            <person name="Mascher T."/>
            <person name="Medema M.H."/>
            <person name="Devos D.P."/>
            <person name="Kaster A.-K."/>
            <person name="Ovreas L."/>
            <person name="Rohde M."/>
            <person name="Galperin M.Y."/>
            <person name="Jogler C."/>
        </authorList>
    </citation>
    <scope>NUCLEOTIDE SEQUENCE [LARGE SCALE GENOMIC DNA]</scope>
    <source>
        <strain evidence="2 3">Pan14r</strain>
    </source>
</reference>
<dbReference type="EMBL" id="SJPL01000001">
    <property type="protein sequence ID" value="TWT69313.1"/>
    <property type="molecule type" value="Genomic_DNA"/>
</dbReference>
<name>A0A5C5Y3L1_9PLAN</name>
<dbReference type="RefSeq" id="WP_145299046.1">
    <property type="nucleotide sequence ID" value="NZ_CP036319.1"/>
</dbReference>
<feature type="region of interest" description="Disordered" evidence="1">
    <location>
        <begin position="140"/>
        <end position="166"/>
    </location>
</feature>